<evidence type="ECO:0000256" key="15">
    <source>
        <dbReference type="RuleBase" id="RU000591"/>
    </source>
</evidence>
<keyword evidence="16" id="KW-0175">Coiled coil</keyword>
<keyword evidence="3 10" id="KW-0645">Protease</keyword>
<evidence type="ECO:0000259" key="17">
    <source>
        <dbReference type="PROSITE" id="PS51786"/>
    </source>
</evidence>
<dbReference type="GO" id="GO:0043565">
    <property type="term" value="F:sequence-specific DNA binding"/>
    <property type="evidence" value="ECO:0007669"/>
    <property type="project" value="UniProtKB-UniRule"/>
</dbReference>
<evidence type="ECO:0000256" key="9">
    <source>
        <dbReference type="ARBA" id="ARBA00050665"/>
    </source>
</evidence>
<evidence type="ECO:0000256" key="3">
    <source>
        <dbReference type="ARBA" id="ARBA00022670"/>
    </source>
</evidence>
<dbReference type="InterPro" id="IPR027417">
    <property type="entry name" value="P-loop_NTPase"/>
</dbReference>
<reference evidence="19" key="1">
    <citation type="submission" date="2021-03" db="EMBL/GenBank/DDBJ databases">
        <title>Roseibium sp. CAU 1637 isolated from Incheon.</title>
        <authorList>
            <person name="Kim W."/>
        </authorList>
    </citation>
    <scope>NUCLEOTIDE SEQUENCE</scope>
    <source>
        <strain evidence="19">CAU 1637</strain>
    </source>
</reference>
<dbReference type="InterPro" id="IPR003111">
    <property type="entry name" value="Lon_prtase_N"/>
</dbReference>
<evidence type="ECO:0000313" key="19">
    <source>
        <dbReference type="EMBL" id="MBO0344563.1"/>
    </source>
</evidence>
<dbReference type="InterPro" id="IPR008268">
    <property type="entry name" value="Peptidase_S16_AS"/>
</dbReference>
<evidence type="ECO:0000256" key="14">
    <source>
        <dbReference type="PROSITE-ProRule" id="PRU01122"/>
    </source>
</evidence>
<dbReference type="SMART" id="SM00382">
    <property type="entry name" value="AAA"/>
    <property type="match status" value="1"/>
</dbReference>
<name>A0A939ELB7_9HYPH</name>
<evidence type="ECO:0000256" key="7">
    <source>
        <dbReference type="ARBA" id="ARBA00022840"/>
    </source>
</evidence>
<keyword evidence="20" id="KW-1185">Reference proteome</keyword>
<feature type="domain" description="Lon proteolytic" evidence="17">
    <location>
        <begin position="597"/>
        <end position="778"/>
    </location>
</feature>
<dbReference type="GO" id="GO:0016887">
    <property type="term" value="F:ATP hydrolysis activity"/>
    <property type="evidence" value="ECO:0007669"/>
    <property type="project" value="UniProtKB-UniRule"/>
</dbReference>
<dbReference type="SUPFAM" id="SSF88697">
    <property type="entry name" value="PUA domain-like"/>
    <property type="match status" value="1"/>
</dbReference>
<accession>A0A939ELB7</accession>
<comment type="subunit">
    <text evidence="10 11">Homohexamer. Organized in a ring with a central cavity.</text>
</comment>
<dbReference type="GO" id="GO:0005737">
    <property type="term" value="C:cytoplasm"/>
    <property type="evidence" value="ECO:0007669"/>
    <property type="project" value="UniProtKB-SubCell"/>
</dbReference>
<dbReference type="Pfam" id="PF22667">
    <property type="entry name" value="Lon_lid"/>
    <property type="match status" value="1"/>
</dbReference>
<feature type="active site" evidence="10 12">
    <location>
        <position position="727"/>
    </location>
</feature>
<feature type="domain" description="Lon N-terminal" evidence="18">
    <location>
        <begin position="17"/>
        <end position="210"/>
    </location>
</feature>
<keyword evidence="4 10" id="KW-0547">Nucleotide-binding</keyword>
<dbReference type="PROSITE" id="PS01046">
    <property type="entry name" value="LON_SER"/>
    <property type="match status" value="1"/>
</dbReference>
<dbReference type="FunFam" id="1.20.58.1480:FF:000001">
    <property type="entry name" value="Lon protease"/>
    <property type="match status" value="1"/>
</dbReference>
<comment type="similarity">
    <text evidence="10 11 14 15">Belongs to the peptidase S16 family.</text>
</comment>
<dbReference type="GO" id="GO:0004176">
    <property type="term" value="F:ATP-dependent peptidase activity"/>
    <property type="evidence" value="ECO:0007669"/>
    <property type="project" value="UniProtKB-UniRule"/>
</dbReference>
<dbReference type="SUPFAM" id="SSF52540">
    <property type="entry name" value="P-loop containing nucleoside triphosphate hydrolases"/>
    <property type="match status" value="1"/>
</dbReference>
<evidence type="ECO:0000256" key="11">
    <source>
        <dbReference type="PIRNR" id="PIRNR001174"/>
    </source>
</evidence>
<evidence type="ECO:0000256" key="5">
    <source>
        <dbReference type="ARBA" id="ARBA00022801"/>
    </source>
</evidence>
<gene>
    <name evidence="10 19" type="primary">lon</name>
    <name evidence="19" type="ORF">J0X15_04955</name>
</gene>
<dbReference type="InterPro" id="IPR027065">
    <property type="entry name" value="Lon_Prtase"/>
</dbReference>
<evidence type="ECO:0000256" key="2">
    <source>
        <dbReference type="ARBA" id="ARBA00022490"/>
    </source>
</evidence>
<dbReference type="PROSITE" id="PS51786">
    <property type="entry name" value="LON_PROTEOLYTIC"/>
    <property type="match status" value="1"/>
</dbReference>
<dbReference type="FunFam" id="1.20.5.5270:FF:000002">
    <property type="entry name" value="Lon protease homolog"/>
    <property type="match status" value="1"/>
</dbReference>
<comment type="induction">
    <text evidence="10">By heat shock.</text>
</comment>
<protein>
    <recommendedName>
        <fullName evidence="10 11">Lon protease</fullName>
        <ecNumber evidence="10 11">3.4.21.53</ecNumber>
    </recommendedName>
    <alternativeName>
        <fullName evidence="10">ATP-dependent protease La</fullName>
    </alternativeName>
</protein>
<evidence type="ECO:0000256" key="8">
    <source>
        <dbReference type="ARBA" id="ARBA00023016"/>
    </source>
</evidence>
<dbReference type="InterPro" id="IPR014721">
    <property type="entry name" value="Ribsml_uS5_D2-typ_fold_subgr"/>
</dbReference>
<dbReference type="InterPro" id="IPR008269">
    <property type="entry name" value="Lon_proteolytic"/>
</dbReference>
<dbReference type="Gene3D" id="2.30.130.40">
    <property type="entry name" value="LON domain-like"/>
    <property type="match status" value="1"/>
</dbReference>
<dbReference type="InterPro" id="IPR027543">
    <property type="entry name" value="Lon_bac"/>
</dbReference>
<dbReference type="NCBIfam" id="NF008053">
    <property type="entry name" value="PRK10787.1"/>
    <property type="match status" value="1"/>
</dbReference>
<dbReference type="EMBL" id="JAFLNF010000002">
    <property type="protein sequence ID" value="MBO0344563.1"/>
    <property type="molecule type" value="Genomic_DNA"/>
</dbReference>
<keyword evidence="2 10" id="KW-0963">Cytoplasm</keyword>
<evidence type="ECO:0000259" key="18">
    <source>
        <dbReference type="PROSITE" id="PS51787"/>
    </source>
</evidence>
<dbReference type="GO" id="GO:0006515">
    <property type="term" value="P:protein quality control for misfolded or incompletely synthesized proteins"/>
    <property type="evidence" value="ECO:0007669"/>
    <property type="project" value="UniProtKB-UniRule"/>
</dbReference>
<dbReference type="InterPro" id="IPR004815">
    <property type="entry name" value="Lon_bac/euk-typ"/>
</dbReference>
<comment type="subcellular location">
    <subcellularLocation>
        <location evidence="1 10 11">Cytoplasm</location>
    </subcellularLocation>
</comment>
<keyword evidence="7 10" id="KW-0067">ATP-binding</keyword>
<dbReference type="FunFam" id="3.30.230.10:FF:000010">
    <property type="entry name" value="Lon protease"/>
    <property type="match status" value="1"/>
</dbReference>
<dbReference type="InterPro" id="IPR054594">
    <property type="entry name" value="Lon_lid"/>
</dbReference>
<keyword evidence="8 10" id="KW-0346">Stress response</keyword>
<dbReference type="Gene3D" id="3.30.230.10">
    <property type="match status" value="1"/>
</dbReference>
<dbReference type="PIRSF" id="PIRSF001174">
    <property type="entry name" value="Lon_proteas"/>
    <property type="match status" value="1"/>
</dbReference>
<dbReference type="PANTHER" id="PTHR10046">
    <property type="entry name" value="ATP DEPENDENT LON PROTEASE FAMILY MEMBER"/>
    <property type="match status" value="1"/>
</dbReference>
<feature type="coiled-coil region" evidence="16">
    <location>
        <begin position="196"/>
        <end position="277"/>
    </location>
</feature>
<dbReference type="Pfam" id="PF05362">
    <property type="entry name" value="Lon_C"/>
    <property type="match status" value="1"/>
</dbReference>
<evidence type="ECO:0000256" key="12">
    <source>
        <dbReference type="PIRSR" id="PIRSR001174-1"/>
    </source>
</evidence>
<comment type="catalytic activity">
    <reaction evidence="9 10 11 14">
        <text>Hydrolysis of proteins in presence of ATP.</text>
        <dbReference type="EC" id="3.4.21.53"/>
    </reaction>
</comment>
<dbReference type="GO" id="GO:0005524">
    <property type="term" value="F:ATP binding"/>
    <property type="evidence" value="ECO:0007669"/>
    <property type="project" value="UniProtKB-UniRule"/>
</dbReference>
<evidence type="ECO:0000256" key="13">
    <source>
        <dbReference type="PIRSR" id="PIRSR001174-2"/>
    </source>
</evidence>
<dbReference type="CDD" id="cd19500">
    <property type="entry name" value="RecA-like_Lon"/>
    <property type="match status" value="1"/>
</dbReference>
<dbReference type="Pfam" id="PF00004">
    <property type="entry name" value="AAA"/>
    <property type="match status" value="1"/>
</dbReference>
<keyword evidence="6 10" id="KW-0720">Serine protease</keyword>
<dbReference type="FunFam" id="3.40.50.300:FF:000021">
    <property type="entry name" value="Lon protease homolog"/>
    <property type="match status" value="1"/>
</dbReference>
<comment type="function">
    <text evidence="10">ATP-dependent serine protease that mediates the selective degradation of mutant and abnormal proteins as well as certain short-lived regulatory proteins. Required for cellular homeostasis and for survival from DNA damage and developmental changes induced by stress. Degrades polypeptides processively to yield small peptide fragments that are 5 to 10 amino acids long. Binds to DNA in a double-stranded, site-specific manner.</text>
</comment>
<sequence length="810" mass="89710">MSDQEIGSEETGTGSVYPVLPLRDIVVFPHMIVPLFVGREKSIRALEEVMTTDKHILLATQKNAADDDPDSDEIYEVGTLATVLQLLKLPDNTVKVLVEGGARARIDQYSERTDYYEATATVLPETDSDNIEVEALARSVIAEFENYVKLNKKVSPEVLGAVNQIEDYSKLADTVASHLAVKIPEKQEILGVVSVAERLERVLGMMESEISVLQVEKRIRSRVKRQMEKTQREYYLNEQMKAIQKELGDSEDGRDEVAELEEKIKATKLSKEARERATAEIKKLKQMSPMSAEATVVRNYLDWLVGIPWNKKSKVKHDLEFAEKVLDTDHYGLEKVKERIVEYLAVQKRANKLKGPILCLVGPPGVGKTSLGKSIAKATGREFVRISLGGVRDEAEIRGHRRTYIGSMPGKVIQSMKKAKKSNPLFLLDEIDKMGQDFRGDPSSALLEVLDPEQNSTFMDHYLEVEYDLSDVMFVTTANTLNIPAPLMDRMELIRIAGYTEQEKVEICRRHLIVKAARDHGLKDGEFSVTEEALQFVVRRYTREAGVRNLERELATLARKSVKDILMSDKVAVEVTPEVVEEYLGVPRYRYGEAEMEDQVGVVTGLAWTEVGGELLTIEGVMMPGKGKMTVTGNLKDVMKESISAAASYVRSRAVDFGIEPPLFDRRDIHVHVPEGATPKDGPSAGIAMATAVISTLTGIPVRRDVAMTGEITLRGRVLPIGGLKEKLLAALRGGIKTVMIPEDNAKDLTDLPDAVKNSLEIIPVSGMEEVLKVALVRVPDAIEWDVAAADAAAAKARRPDDDSAGFVAH</sequence>
<proteinExistence type="evidence at transcript level"/>
<dbReference type="Gene3D" id="1.10.8.60">
    <property type="match status" value="1"/>
</dbReference>
<dbReference type="Gene3D" id="1.20.58.1480">
    <property type="match status" value="1"/>
</dbReference>
<dbReference type="InterPro" id="IPR003593">
    <property type="entry name" value="AAA+_ATPase"/>
</dbReference>
<dbReference type="Pfam" id="PF02190">
    <property type="entry name" value="LON_substr_bdg"/>
    <property type="match status" value="1"/>
</dbReference>
<dbReference type="HAMAP" id="MF_01973">
    <property type="entry name" value="lon_bact"/>
    <property type="match status" value="1"/>
</dbReference>
<evidence type="ECO:0000313" key="20">
    <source>
        <dbReference type="Proteomes" id="UP000664779"/>
    </source>
</evidence>
<dbReference type="InterPro" id="IPR046336">
    <property type="entry name" value="Lon_prtase_N_sf"/>
</dbReference>
<feature type="binding site" evidence="10 13">
    <location>
        <begin position="362"/>
        <end position="369"/>
    </location>
    <ligand>
        <name>ATP</name>
        <dbReference type="ChEBI" id="CHEBI:30616"/>
    </ligand>
</feature>
<evidence type="ECO:0000256" key="4">
    <source>
        <dbReference type="ARBA" id="ARBA00022741"/>
    </source>
</evidence>
<comment type="caution">
    <text evidence="19">The sequence shown here is derived from an EMBL/GenBank/DDBJ whole genome shotgun (WGS) entry which is preliminary data.</text>
</comment>
<dbReference type="EC" id="3.4.21.53" evidence="10 11"/>
<dbReference type="SUPFAM" id="SSF54211">
    <property type="entry name" value="Ribosomal protein S5 domain 2-like"/>
    <property type="match status" value="1"/>
</dbReference>
<dbReference type="GO" id="GO:0034605">
    <property type="term" value="P:cellular response to heat"/>
    <property type="evidence" value="ECO:0007669"/>
    <property type="project" value="UniProtKB-UniRule"/>
</dbReference>
<evidence type="ECO:0000256" key="10">
    <source>
        <dbReference type="HAMAP-Rule" id="MF_01973"/>
    </source>
</evidence>
<dbReference type="PROSITE" id="PS51787">
    <property type="entry name" value="LON_N"/>
    <property type="match status" value="1"/>
</dbReference>
<dbReference type="PRINTS" id="PR00830">
    <property type="entry name" value="ENDOLAPTASE"/>
</dbReference>
<dbReference type="InterPro" id="IPR015947">
    <property type="entry name" value="PUA-like_sf"/>
</dbReference>
<dbReference type="SMART" id="SM00464">
    <property type="entry name" value="LON"/>
    <property type="match status" value="1"/>
</dbReference>
<dbReference type="InterPro" id="IPR020568">
    <property type="entry name" value="Ribosomal_Su5_D2-typ_SF"/>
</dbReference>
<dbReference type="InterPro" id="IPR003959">
    <property type="entry name" value="ATPase_AAA_core"/>
</dbReference>
<dbReference type="Gene3D" id="1.20.5.5270">
    <property type="match status" value="1"/>
</dbReference>
<dbReference type="AlphaFoldDB" id="A0A939ELB7"/>
<evidence type="ECO:0000256" key="1">
    <source>
        <dbReference type="ARBA" id="ARBA00004496"/>
    </source>
</evidence>
<dbReference type="RefSeq" id="WP_206938664.1">
    <property type="nucleotide sequence ID" value="NZ_JAFLNF010000002.1"/>
</dbReference>
<keyword evidence="5 10" id="KW-0378">Hydrolase</keyword>
<dbReference type="Gene3D" id="3.40.50.300">
    <property type="entry name" value="P-loop containing nucleotide triphosphate hydrolases"/>
    <property type="match status" value="1"/>
</dbReference>
<dbReference type="NCBIfam" id="TIGR00763">
    <property type="entry name" value="lon"/>
    <property type="match status" value="1"/>
</dbReference>
<dbReference type="GO" id="GO:0004252">
    <property type="term" value="F:serine-type endopeptidase activity"/>
    <property type="evidence" value="ECO:0007669"/>
    <property type="project" value="UniProtKB-UniRule"/>
</dbReference>
<feature type="active site" evidence="10 12">
    <location>
        <position position="684"/>
    </location>
</feature>
<evidence type="ECO:0000256" key="6">
    <source>
        <dbReference type="ARBA" id="ARBA00022825"/>
    </source>
</evidence>
<organism evidence="19 20">
    <name type="scientific">Roseibium limicola</name>
    <dbReference type="NCBI Taxonomy" id="2816037"/>
    <lineage>
        <taxon>Bacteria</taxon>
        <taxon>Pseudomonadati</taxon>
        <taxon>Pseudomonadota</taxon>
        <taxon>Alphaproteobacteria</taxon>
        <taxon>Hyphomicrobiales</taxon>
        <taxon>Stappiaceae</taxon>
        <taxon>Roseibium</taxon>
    </lineage>
</organism>
<dbReference type="Proteomes" id="UP000664779">
    <property type="component" value="Unassembled WGS sequence"/>
</dbReference>
<evidence type="ECO:0000256" key="16">
    <source>
        <dbReference type="SAM" id="Coils"/>
    </source>
</evidence>